<evidence type="ECO:0000256" key="11">
    <source>
        <dbReference type="ARBA" id="ARBA00047836"/>
    </source>
</evidence>
<comment type="subcellular location">
    <subcellularLocation>
        <location evidence="12">Cytoplasm</location>
    </subcellularLocation>
</comment>
<dbReference type="InterPro" id="IPR020624">
    <property type="entry name" value="Schiff_base-form_aldolases_CS"/>
</dbReference>
<keyword evidence="9 12" id="KW-0456">Lyase</keyword>
<organism evidence="16 17">
    <name type="scientific">Achromobacter pulmonis</name>
    <dbReference type="NCBI Taxonomy" id="1389932"/>
    <lineage>
        <taxon>Bacteria</taxon>
        <taxon>Pseudomonadati</taxon>
        <taxon>Pseudomonadota</taxon>
        <taxon>Betaproteobacteria</taxon>
        <taxon>Burkholderiales</taxon>
        <taxon>Alcaligenaceae</taxon>
        <taxon>Achromobacter</taxon>
    </lineage>
</organism>
<accession>A0A2N8KGN4</accession>
<proteinExistence type="inferred from homology"/>
<dbReference type="InterPro" id="IPR002220">
    <property type="entry name" value="DapA-like"/>
</dbReference>
<keyword evidence="5 12" id="KW-0963">Cytoplasm</keyword>
<dbReference type="PROSITE" id="PS00665">
    <property type="entry name" value="DHDPS_1"/>
    <property type="match status" value="1"/>
</dbReference>
<evidence type="ECO:0000256" key="15">
    <source>
        <dbReference type="PIRSR" id="PIRSR001365-2"/>
    </source>
</evidence>
<dbReference type="Gene3D" id="3.20.20.70">
    <property type="entry name" value="Aldolase class I"/>
    <property type="match status" value="1"/>
</dbReference>
<evidence type="ECO:0000256" key="9">
    <source>
        <dbReference type="ARBA" id="ARBA00023239"/>
    </source>
</evidence>
<evidence type="ECO:0000313" key="17">
    <source>
        <dbReference type="Proteomes" id="UP000235994"/>
    </source>
</evidence>
<feature type="binding site" evidence="12 15">
    <location>
        <position position="204"/>
    </location>
    <ligand>
        <name>pyruvate</name>
        <dbReference type="ChEBI" id="CHEBI:15361"/>
    </ligand>
</feature>
<dbReference type="InterPro" id="IPR005263">
    <property type="entry name" value="DapA"/>
</dbReference>
<evidence type="ECO:0000256" key="1">
    <source>
        <dbReference type="ARBA" id="ARBA00003294"/>
    </source>
</evidence>
<comment type="function">
    <text evidence="1 12">Catalyzes the condensation of (S)-aspartate-beta-semialdehyde [(S)-ASA] and pyruvate to 4-hydroxy-tetrahydrodipicolinate (HTPA).</text>
</comment>
<dbReference type="RefSeq" id="WP_102773719.1">
    <property type="nucleotide sequence ID" value="NZ_POQS01000004.1"/>
</dbReference>
<evidence type="ECO:0000256" key="14">
    <source>
        <dbReference type="PIRSR" id="PIRSR001365-1"/>
    </source>
</evidence>
<dbReference type="SMART" id="SM01130">
    <property type="entry name" value="DHDPS"/>
    <property type="match status" value="1"/>
</dbReference>
<comment type="pathway">
    <text evidence="2 12">Amino-acid biosynthesis; L-lysine biosynthesis via DAP pathway; (S)-tetrahydrodipicolinate from L-aspartate: step 3/4.</text>
</comment>
<dbReference type="EMBL" id="POQS01000004">
    <property type="protein sequence ID" value="PND32602.1"/>
    <property type="molecule type" value="Genomic_DNA"/>
</dbReference>
<dbReference type="Pfam" id="PF00701">
    <property type="entry name" value="DHDPS"/>
    <property type="match status" value="1"/>
</dbReference>
<dbReference type="HAMAP" id="MF_00418">
    <property type="entry name" value="DapA"/>
    <property type="match status" value="1"/>
</dbReference>
<dbReference type="PANTHER" id="PTHR12128">
    <property type="entry name" value="DIHYDRODIPICOLINATE SYNTHASE"/>
    <property type="match status" value="1"/>
</dbReference>
<keyword evidence="10 12" id="KW-0704">Schiff base</keyword>
<dbReference type="GO" id="GO:0019877">
    <property type="term" value="P:diaminopimelate biosynthetic process"/>
    <property type="evidence" value="ECO:0007669"/>
    <property type="project" value="UniProtKB-UniRule"/>
</dbReference>
<keyword evidence="6 12" id="KW-0028">Amino-acid biosynthesis</keyword>
<comment type="subunit">
    <text evidence="12">Homotetramer; dimer of dimers.</text>
</comment>
<dbReference type="GO" id="GO:0005829">
    <property type="term" value="C:cytosol"/>
    <property type="evidence" value="ECO:0007669"/>
    <property type="project" value="TreeGrafter"/>
</dbReference>
<dbReference type="PIRSF" id="PIRSF001365">
    <property type="entry name" value="DHDPS"/>
    <property type="match status" value="1"/>
</dbReference>
<dbReference type="SUPFAM" id="SSF51569">
    <property type="entry name" value="Aldolase"/>
    <property type="match status" value="1"/>
</dbReference>
<evidence type="ECO:0000256" key="6">
    <source>
        <dbReference type="ARBA" id="ARBA00022605"/>
    </source>
</evidence>
<keyword evidence="8 12" id="KW-0457">Lysine biosynthesis</keyword>
<sequence>MNIEGVLVPIVTPFGADGGVNADALRQLVDRFVEAGVAGIVACGTTGEFYALEDAERELVLRTVAEAARGRITLIAGINALSTPQAIRNARQAQELGYQGLMLTAPPYSLPEQAGILAHFRTVAAATPLPIILYDFPARIGVQIAVETITELARIPNIVGIKESSGNFNRALALIQARIPDFQIVSGSDDMAADFLFWGVRSWISGGANVFPAEQAAMVKAAGEQRWDEVRRLMSGMYPVIQAMESGDYNQKAKLGCRRHGVDAGTVRLPLAPLSAEDERAFIAMLDAYQG</sequence>
<evidence type="ECO:0000256" key="12">
    <source>
        <dbReference type="HAMAP-Rule" id="MF_00418"/>
    </source>
</evidence>
<protein>
    <recommendedName>
        <fullName evidence="4 12">4-hydroxy-tetrahydrodipicolinate synthase</fullName>
        <shortName evidence="12">HTPA synthase</shortName>
        <ecNumber evidence="4 12">4.3.3.7</ecNumber>
    </recommendedName>
</protein>
<comment type="caution">
    <text evidence="12">Was originally thought to be a dihydrodipicolinate synthase (DHDPS), catalyzing the condensation of (S)-aspartate-beta-semialdehyde [(S)-ASA] and pyruvate to dihydrodipicolinate (DHDP). However, it was shown in E.coli that the product of the enzymatic reaction is not dihydrodipicolinate but in fact (4S)-4-hydroxy-2,3,4,5-tetrahydro-(2S)-dipicolinic acid (HTPA), and that the consecutive dehydration reaction leading to DHDP is not spontaneous but catalyzed by DapB.</text>
</comment>
<keyword evidence="17" id="KW-1185">Reference proteome</keyword>
<evidence type="ECO:0000313" key="16">
    <source>
        <dbReference type="EMBL" id="PND32602.1"/>
    </source>
</evidence>
<dbReference type="GO" id="GO:0009089">
    <property type="term" value="P:lysine biosynthetic process via diaminopimelate"/>
    <property type="evidence" value="ECO:0007669"/>
    <property type="project" value="UniProtKB-UniRule"/>
</dbReference>
<evidence type="ECO:0000256" key="3">
    <source>
        <dbReference type="ARBA" id="ARBA00007592"/>
    </source>
</evidence>
<dbReference type="CDD" id="cd00408">
    <property type="entry name" value="DHDPS-like"/>
    <property type="match status" value="1"/>
</dbReference>
<feature type="site" description="Part of a proton relay during catalysis" evidence="12">
    <location>
        <position position="108"/>
    </location>
</feature>
<keyword evidence="7 12" id="KW-0220">Diaminopimelate biosynthesis</keyword>
<evidence type="ECO:0000256" key="2">
    <source>
        <dbReference type="ARBA" id="ARBA00005120"/>
    </source>
</evidence>
<dbReference type="NCBIfam" id="TIGR00674">
    <property type="entry name" value="dapA"/>
    <property type="match status" value="1"/>
</dbReference>
<evidence type="ECO:0000256" key="7">
    <source>
        <dbReference type="ARBA" id="ARBA00022915"/>
    </source>
</evidence>
<evidence type="ECO:0000256" key="4">
    <source>
        <dbReference type="ARBA" id="ARBA00012086"/>
    </source>
</evidence>
<evidence type="ECO:0000256" key="8">
    <source>
        <dbReference type="ARBA" id="ARBA00023154"/>
    </source>
</evidence>
<feature type="site" description="Part of a proton relay during catalysis" evidence="12">
    <location>
        <position position="45"/>
    </location>
</feature>
<reference evidence="16 17" key="1">
    <citation type="submission" date="2018-01" db="EMBL/GenBank/DDBJ databases">
        <title>The draft genome of an aniline degradation strain ANB-1.</title>
        <authorList>
            <person name="Zhang L."/>
            <person name="Jiang J."/>
        </authorList>
    </citation>
    <scope>NUCLEOTIDE SEQUENCE [LARGE SCALE GENOMIC DNA]</scope>
    <source>
        <strain evidence="16 17">ANB-1</strain>
    </source>
</reference>
<dbReference type="UniPathway" id="UPA00034">
    <property type="reaction ID" value="UER00017"/>
</dbReference>
<feature type="binding site" evidence="12 15">
    <location>
        <position position="46"/>
    </location>
    <ligand>
        <name>pyruvate</name>
        <dbReference type="ChEBI" id="CHEBI:15361"/>
    </ligand>
</feature>
<gene>
    <name evidence="12 16" type="primary">dapA</name>
    <name evidence="16" type="ORF">C1I89_16230</name>
</gene>
<feature type="active site" description="Schiff-base intermediate with substrate" evidence="12 14">
    <location>
        <position position="162"/>
    </location>
</feature>
<dbReference type="GO" id="GO:0008840">
    <property type="term" value="F:4-hydroxy-tetrahydrodipicolinate synthase activity"/>
    <property type="evidence" value="ECO:0007669"/>
    <property type="project" value="UniProtKB-UniRule"/>
</dbReference>
<comment type="catalytic activity">
    <reaction evidence="11 12">
        <text>L-aspartate 4-semialdehyde + pyruvate = (2S,4S)-4-hydroxy-2,3,4,5-tetrahydrodipicolinate + H2O + H(+)</text>
        <dbReference type="Rhea" id="RHEA:34171"/>
        <dbReference type="ChEBI" id="CHEBI:15361"/>
        <dbReference type="ChEBI" id="CHEBI:15377"/>
        <dbReference type="ChEBI" id="CHEBI:15378"/>
        <dbReference type="ChEBI" id="CHEBI:67139"/>
        <dbReference type="ChEBI" id="CHEBI:537519"/>
        <dbReference type="EC" id="4.3.3.7"/>
    </reaction>
</comment>
<dbReference type="InterPro" id="IPR013785">
    <property type="entry name" value="Aldolase_TIM"/>
</dbReference>
<evidence type="ECO:0000256" key="5">
    <source>
        <dbReference type="ARBA" id="ARBA00022490"/>
    </source>
</evidence>
<dbReference type="Proteomes" id="UP000235994">
    <property type="component" value="Unassembled WGS sequence"/>
</dbReference>
<feature type="active site" description="Proton donor/acceptor" evidence="12 14">
    <location>
        <position position="134"/>
    </location>
</feature>
<evidence type="ECO:0000256" key="10">
    <source>
        <dbReference type="ARBA" id="ARBA00023270"/>
    </source>
</evidence>
<name>A0A2N8KGN4_9BURK</name>
<comment type="caution">
    <text evidence="16">The sequence shown here is derived from an EMBL/GenBank/DDBJ whole genome shotgun (WGS) entry which is preliminary data.</text>
</comment>
<dbReference type="AlphaFoldDB" id="A0A2N8KGN4"/>
<dbReference type="EC" id="4.3.3.7" evidence="4 12"/>
<evidence type="ECO:0000256" key="13">
    <source>
        <dbReference type="PIRNR" id="PIRNR001365"/>
    </source>
</evidence>
<dbReference type="PANTHER" id="PTHR12128:SF66">
    <property type="entry name" value="4-HYDROXY-2-OXOGLUTARATE ALDOLASE, MITOCHONDRIAL"/>
    <property type="match status" value="1"/>
</dbReference>
<dbReference type="PRINTS" id="PR00146">
    <property type="entry name" value="DHPICSNTHASE"/>
</dbReference>
<comment type="similarity">
    <text evidence="3 12 13">Belongs to the DapA family.</text>
</comment>